<evidence type="ECO:0000256" key="2">
    <source>
        <dbReference type="SAM" id="MobiDB-lite"/>
    </source>
</evidence>
<evidence type="ECO:0000256" key="1">
    <source>
        <dbReference type="SAM" id="Coils"/>
    </source>
</evidence>
<evidence type="ECO:0000313" key="3">
    <source>
        <dbReference type="EMBL" id="MDN5199792.1"/>
    </source>
</evidence>
<protein>
    <submittedName>
        <fullName evidence="3">Uncharacterized protein</fullName>
    </submittedName>
</protein>
<comment type="caution">
    <text evidence="3">The sequence shown here is derived from an EMBL/GenBank/DDBJ whole genome shotgun (WGS) entry which is preliminary data.</text>
</comment>
<accession>A0ABT8KGF4</accession>
<dbReference type="EMBL" id="JAUJEA010000001">
    <property type="protein sequence ID" value="MDN5199792.1"/>
    <property type="molecule type" value="Genomic_DNA"/>
</dbReference>
<reference evidence="3" key="1">
    <citation type="submission" date="2023-06" db="EMBL/GenBank/DDBJ databases">
        <title>Genomic of Parafulvivirga corallium.</title>
        <authorList>
            <person name="Wang G."/>
        </authorList>
    </citation>
    <scope>NUCLEOTIDE SEQUENCE</scope>
    <source>
        <strain evidence="3">BMA10</strain>
    </source>
</reference>
<keyword evidence="1" id="KW-0175">Coiled coil</keyword>
<dbReference type="RefSeq" id="WP_346749824.1">
    <property type="nucleotide sequence ID" value="NZ_JAUJEA010000001.1"/>
</dbReference>
<dbReference type="Proteomes" id="UP001172082">
    <property type="component" value="Unassembled WGS sequence"/>
</dbReference>
<name>A0ABT8KGF4_9BACT</name>
<gene>
    <name evidence="3" type="ORF">QQ008_00420</name>
</gene>
<feature type="compositionally biased region" description="Basic residues" evidence="2">
    <location>
        <begin position="273"/>
        <end position="288"/>
    </location>
</feature>
<feature type="compositionally biased region" description="Basic and acidic residues" evidence="2">
    <location>
        <begin position="259"/>
        <end position="272"/>
    </location>
</feature>
<organism evidence="3 4">
    <name type="scientific">Splendidivirga corallicola</name>
    <dbReference type="NCBI Taxonomy" id="3051826"/>
    <lineage>
        <taxon>Bacteria</taxon>
        <taxon>Pseudomonadati</taxon>
        <taxon>Bacteroidota</taxon>
        <taxon>Cytophagia</taxon>
        <taxon>Cytophagales</taxon>
        <taxon>Splendidivirgaceae</taxon>
        <taxon>Splendidivirga</taxon>
    </lineage>
</organism>
<proteinExistence type="predicted"/>
<sequence>MKALIKYSLVLIFGLLIINVSMGQEKVEVEKMVAEKQEKVEKEKKTTNNDNIDRDKINIDFEVKPILFEASSMEMSKGSQPGITMQIPQASVEDVKKQWLKHIQANRKNKAQIAGDEIVLTNTLLTEVSEDSLNIYSKINENMSGTNLVLFLEQNDQFISEELDKAKYEATVKMMRDFGVESYKNAVKDELKEEKKILKDLRNDLNKLQNENEKLHKKISENELGIINKQSDIKLNSLNEESKIEEIYEQSKVVGAAEGEAKKEANKDLKSLKRERKKMQKKNKRMHNKIVDNRGEIEKTKEAIVENLSEQDLQKEKIKKQLSRVKSIEEKLSKIQ</sequence>
<feature type="coiled-coil region" evidence="1">
    <location>
        <begin position="184"/>
        <end position="225"/>
    </location>
</feature>
<feature type="region of interest" description="Disordered" evidence="2">
    <location>
        <begin position="258"/>
        <end position="295"/>
    </location>
</feature>
<keyword evidence="4" id="KW-1185">Reference proteome</keyword>
<evidence type="ECO:0000313" key="4">
    <source>
        <dbReference type="Proteomes" id="UP001172082"/>
    </source>
</evidence>